<evidence type="ECO:0000313" key="4">
    <source>
        <dbReference type="EMBL" id="KAF2554694.1"/>
    </source>
</evidence>
<proteinExistence type="predicted"/>
<evidence type="ECO:0008006" key="6">
    <source>
        <dbReference type="Google" id="ProtNLM"/>
    </source>
</evidence>
<gene>
    <name evidence="4" type="ORF">F2Q68_00015384</name>
</gene>
<keyword evidence="1" id="KW-0862">Zinc</keyword>
<keyword evidence="1" id="KW-0863">Zinc-finger</keyword>
<comment type="caution">
    <text evidence="4">The sequence shown here is derived from an EMBL/GenBank/DDBJ whole genome shotgun (WGS) entry which is preliminary data.</text>
</comment>
<dbReference type="Proteomes" id="UP000712281">
    <property type="component" value="Unassembled WGS sequence"/>
</dbReference>
<dbReference type="PROSITE" id="PS50158">
    <property type="entry name" value="ZF_CCHC"/>
    <property type="match status" value="1"/>
</dbReference>
<evidence type="ECO:0000259" key="3">
    <source>
        <dbReference type="PROSITE" id="PS51114"/>
    </source>
</evidence>
<evidence type="ECO:0000259" key="2">
    <source>
        <dbReference type="PROSITE" id="PS50158"/>
    </source>
</evidence>
<dbReference type="InterPro" id="IPR001878">
    <property type="entry name" value="Znf_CCHC"/>
</dbReference>
<organism evidence="4 5">
    <name type="scientific">Brassica cretica</name>
    <name type="common">Mustard</name>
    <dbReference type="NCBI Taxonomy" id="69181"/>
    <lineage>
        <taxon>Eukaryota</taxon>
        <taxon>Viridiplantae</taxon>
        <taxon>Streptophyta</taxon>
        <taxon>Embryophyta</taxon>
        <taxon>Tracheophyta</taxon>
        <taxon>Spermatophyta</taxon>
        <taxon>Magnoliopsida</taxon>
        <taxon>eudicotyledons</taxon>
        <taxon>Gunneridae</taxon>
        <taxon>Pentapetalae</taxon>
        <taxon>rosids</taxon>
        <taxon>malvids</taxon>
        <taxon>Brassicales</taxon>
        <taxon>Brassicaceae</taxon>
        <taxon>Brassiceae</taxon>
        <taxon>Brassica</taxon>
    </lineage>
</organism>
<keyword evidence="1" id="KW-0479">Metal-binding</keyword>
<evidence type="ECO:0000313" key="5">
    <source>
        <dbReference type="Proteomes" id="UP000712281"/>
    </source>
</evidence>
<dbReference type="PROSITE" id="PS51114">
    <property type="entry name" value="FBA"/>
    <property type="match status" value="1"/>
</dbReference>
<accession>A0A8S9GSE8</accession>
<dbReference type="EMBL" id="QGKW02001940">
    <property type="protein sequence ID" value="KAF2554694.1"/>
    <property type="molecule type" value="Genomic_DNA"/>
</dbReference>
<sequence>MLFQLFSRGMEIHPFIDESYTTTAWRNAYGEMLTEKALIIYMSQKMNGVFLKVVNIQKYYHLKHTEVLVKEVLVKEEKEQMVKEYKCSRCGKGGHNRRSCDVAI</sequence>
<reference evidence="4" key="1">
    <citation type="submission" date="2019-12" db="EMBL/GenBank/DDBJ databases">
        <title>Genome sequencing and annotation of Brassica cretica.</title>
        <authorList>
            <person name="Studholme D.J."/>
            <person name="Sarris P.F."/>
        </authorList>
    </citation>
    <scope>NUCLEOTIDE SEQUENCE</scope>
    <source>
        <strain evidence="4">PFS-001/15</strain>
        <tissue evidence="4">Leaf</tissue>
    </source>
</reference>
<feature type="domain" description="FBA" evidence="3">
    <location>
        <begin position="1"/>
        <end position="42"/>
    </location>
</feature>
<dbReference type="InterPro" id="IPR007397">
    <property type="entry name" value="F-box-assoc_dom"/>
</dbReference>
<protein>
    <recommendedName>
        <fullName evidence="6">CCHC-type domain-containing protein</fullName>
    </recommendedName>
</protein>
<name>A0A8S9GSE8_BRACR</name>
<evidence type="ECO:0000256" key="1">
    <source>
        <dbReference type="PROSITE-ProRule" id="PRU00047"/>
    </source>
</evidence>
<feature type="domain" description="CCHC-type" evidence="2">
    <location>
        <begin position="86"/>
        <end position="100"/>
    </location>
</feature>